<sequence>MSMQRKKEGVEKEREKEKGLNRDARLATVSQSEGARPPVVRRAAATSEGGEAYAAAATRPQPVLPDEAPSSTALFLDPVPRLRVLPRAVVRAGASLRSGCVEVRLQNLVSDGTAAFAPLQFVLCRSSQKRIAQSFNPCR</sequence>
<dbReference type="Gramene" id="OGLUM12G19040.1">
    <property type="protein sequence ID" value="OGLUM12G19040.1"/>
    <property type="gene ID" value="OGLUM12G19040"/>
</dbReference>
<protein>
    <submittedName>
        <fullName evidence="2">Uncharacterized protein</fullName>
    </submittedName>
</protein>
<dbReference type="AlphaFoldDB" id="A0A0E0BUP1"/>
<reference evidence="2" key="1">
    <citation type="submission" date="2015-04" db="UniProtKB">
        <authorList>
            <consortium name="EnsemblPlants"/>
        </authorList>
    </citation>
    <scope>IDENTIFICATION</scope>
</reference>
<keyword evidence="3" id="KW-1185">Reference proteome</keyword>
<feature type="region of interest" description="Disordered" evidence="1">
    <location>
        <begin position="1"/>
        <end position="71"/>
    </location>
</feature>
<dbReference type="HOGENOM" id="CLU_1848222_0_0_1"/>
<evidence type="ECO:0000313" key="2">
    <source>
        <dbReference type="EnsemblPlants" id="OGLUM12G19040.1"/>
    </source>
</evidence>
<dbReference type="Proteomes" id="UP000026961">
    <property type="component" value="Chromosome 12"/>
</dbReference>
<proteinExistence type="predicted"/>
<organism evidence="2">
    <name type="scientific">Oryza glumipatula</name>
    <dbReference type="NCBI Taxonomy" id="40148"/>
    <lineage>
        <taxon>Eukaryota</taxon>
        <taxon>Viridiplantae</taxon>
        <taxon>Streptophyta</taxon>
        <taxon>Embryophyta</taxon>
        <taxon>Tracheophyta</taxon>
        <taxon>Spermatophyta</taxon>
        <taxon>Magnoliopsida</taxon>
        <taxon>Liliopsida</taxon>
        <taxon>Poales</taxon>
        <taxon>Poaceae</taxon>
        <taxon>BOP clade</taxon>
        <taxon>Oryzoideae</taxon>
        <taxon>Oryzeae</taxon>
        <taxon>Oryzinae</taxon>
        <taxon>Oryza</taxon>
    </lineage>
</organism>
<evidence type="ECO:0000256" key="1">
    <source>
        <dbReference type="SAM" id="MobiDB-lite"/>
    </source>
</evidence>
<feature type="compositionally biased region" description="Low complexity" evidence="1">
    <location>
        <begin position="35"/>
        <end position="45"/>
    </location>
</feature>
<reference evidence="2" key="2">
    <citation type="submission" date="2018-05" db="EMBL/GenBank/DDBJ databases">
        <title>OgluRS3 (Oryza glumaepatula Reference Sequence Version 3).</title>
        <authorList>
            <person name="Zhang J."/>
            <person name="Kudrna D."/>
            <person name="Lee S."/>
            <person name="Talag J."/>
            <person name="Welchert J."/>
            <person name="Wing R.A."/>
        </authorList>
    </citation>
    <scope>NUCLEOTIDE SEQUENCE [LARGE SCALE GENOMIC DNA]</scope>
</reference>
<dbReference type="EnsemblPlants" id="OGLUM12G19040.1">
    <property type="protein sequence ID" value="OGLUM12G19040.1"/>
    <property type="gene ID" value="OGLUM12G19040"/>
</dbReference>
<name>A0A0E0BUP1_9ORYZ</name>
<accession>A0A0E0BUP1</accession>
<evidence type="ECO:0000313" key="3">
    <source>
        <dbReference type="Proteomes" id="UP000026961"/>
    </source>
</evidence>
<feature type="compositionally biased region" description="Basic and acidic residues" evidence="1">
    <location>
        <begin position="1"/>
        <end position="25"/>
    </location>
</feature>